<accession>H2AWY2</accession>
<name>H2AWY2_KAZAF</name>
<dbReference type="InterPro" id="IPR018230">
    <property type="entry name" value="BUD31/G10-rel_CS"/>
</dbReference>
<dbReference type="Pfam" id="PF01125">
    <property type="entry name" value="BUD31"/>
    <property type="match status" value="1"/>
</dbReference>
<dbReference type="PROSITE" id="PS00997">
    <property type="entry name" value="G10_1"/>
    <property type="match status" value="1"/>
</dbReference>
<dbReference type="KEGG" id="kaf:KAFR_0F02860"/>
<dbReference type="GO" id="GO:0000398">
    <property type="term" value="P:mRNA splicing, via spliceosome"/>
    <property type="evidence" value="ECO:0007669"/>
    <property type="project" value="EnsemblFungi"/>
</dbReference>
<proteinExistence type="inferred from homology"/>
<dbReference type="eggNOG" id="KOG3404">
    <property type="taxonomic scope" value="Eukaryota"/>
</dbReference>
<evidence type="ECO:0000313" key="5">
    <source>
        <dbReference type="Proteomes" id="UP000005220"/>
    </source>
</evidence>
<dbReference type="InterPro" id="IPR001748">
    <property type="entry name" value="BUD31"/>
</dbReference>
<dbReference type="STRING" id="1071382.H2AWY2"/>
<evidence type="ECO:0000256" key="3">
    <source>
        <dbReference type="ARBA" id="ARBA00023242"/>
    </source>
</evidence>
<comment type="subcellular location">
    <subcellularLocation>
        <location evidence="1">Nucleus</location>
    </subcellularLocation>
</comment>
<keyword evidence="5" id="KW-1185">Reference proteome</keyword>
<dbReference type="GO" id="GO:0005681">
    <property type="term" value="C:spliceosomal complex"/>
    <property type="evidence" value="ECO:0007669"/>
    <property type="project" value="TreeGrafter"/>
</dbReference>
<dbReference type="HOGENOM" id="CLU_087132_1_1_1"/>
<dbReference type="Proteomes" id="UP000005220">
    <property type="component" value="Chromosome 6"/>
</dbReference>
<dbReference type="GO" id="GO:0000974">
    <property type="term" value="C:Prp19 complex"/>
    <property type="evidence" value="ECO:0007669"/>
    <property type="project" value="EnsemblFungi"/>
</dbReference>
<dbReference type="PROSITE" id="PS00998">
    <property type="entry name" value="G10_2"/>
    <property type="match status" value="1"/>
</dbReference>
<dbReference type="AlphaFoldDB" id="H2AWY2"/>
<dbReference type="InParanoid" id="H2AWY2"/>
<comment type="similarity">
    <text evidence="2">Belongs to the BUD31 (G10) family.</text>
</comment>
<gene>
    <name evidence="4" type="primary">KAFR0F02860</name>
    <name evidence="4" type="ORF">KAFR_0F02860</name>
</gene>
<evidence type="ECO:0000256" key="2">
    <source>
        <dbReference type="ARBA" id="ARBA00005287"/>
    </source>
</evidence>
<sequence length="157" mass="18499">MPRLLTKRTKAAPEGFEKIKPTLTEFELKLKEVGTEKDSKLSSKANENLWKIMQIHHERSRYVYKLYYKRKLISRELYEWLLKEKYADKHLIAKWRKKGYEKLCCLRCIQAGETNYGNTCICRVPRMQLEADAEKKGLDFTFKQCVHCGCHGCASTD</sequence>
<dbReference type="PRINTS" id="PR00322">
    <property type="entry name" value="G10"/>
</dbReference>
<evidence type="ECO:0000256" key="1">
    <source>
        <dbReference type="ARBA" id="ARBA00004123"/>
    </source>
</evidence>
<organism evidence="4 5">
    <name type="scientific">Kazachstania africana (strain ATCC 22294 / BCRC 22015 / CBS 2517 / CECT 1963 / NBRC 1671 / NRRL Y-8276)</name>
    <name type="common">Yeast</name>
    <name type="synonym">Kluyveromyces africanus</name>
    <dbReference type="NCBI Taxonomy" id="1071382"/>
    <lineage>
        <taxon>Eukaryota</taxon>
        <taxon>Fungi</taxon>
        <taxon>Dikarya</taxon>
        <taxon>Ascomycota</taxon>
        <taxon>Saccharomycotina</taxon>
        <taxon>Saccharomycetes</taxon>
        <taxon>Saccharomycetales</taxon>
        <taxon>Saccharomycetaceae</taxon>
        <taxon>Kazachstania</taxon>
    </lineage>
</organism>
<protein>
    <recommendedName>
        <fullName evidence="6">G10 protein</fullName>
    </recommendedName>
</protein>
<dbReference type="OrthoDB" id="277109at2759"/>
<reference evidence="4 5" key="1">
    <citation type="journal article" date="2011" name="Proc. Natl. Acad. Sci. U.S.A.">
        <title>Evolutionary erosion of yeast sex chromosomes by mating-type switching accidents.</title>
        <authorList>
            <person name="Gordon J.L."/>
            <person name="Armisen D."/>
            <person name="Proux-Wera E."/>
            <person name="Oheigeartaigh S.S."/>
            <person name="Byrne K.P."/>
            <person name="Wolfe K.H."/>
        </authorList>
    </citation>
    <scope>NUCLEOTIDE SEQUENCE [LARGE SCALE GENOMIC DNA]</scope>
    <source>
        <strain evidence="5">ATCC 22294 / BCRC 22015 / CBS 2517 / CECT 1963 / NBRC 1671 / NRRL Y-8276</strain>
    </source>
</reference>
<dbReference type="FunCoup" id="H2AWY2">
    <property type="interactions" value="1015"/>
</dbReference>
<dbReference type="GeneID" id="13884350"/>
<dbReference type="RefSeq" id="XP_003958017.1">
    <property type="nucleotide sequence ID" value="XM_003957968.1"/>
</dbReference>
<evidence type="ECO:0000313" key="4">
    <source>
        <dbReference type="EMBL" id="CCF58882.1"/>
    </source>
</evidence>
<evidence type="ECO:0008006" key="6">
    <source>
        <dbReference type="Google" id="ProtNLM"/>
    </source>
</evidence>
<dbReference type="GO" id="GO:0005686">
    <property type="term" value="C:U2 snRNP"/>
    <property type="evidence" value="ECO:0007669"/>
    <property type="project" value="EnsemblFungi"/>
</dbReference>
<dbReference type="EMBL" id="HE650826">
    <property type="protein sequence ID" value="CCF58882.1"/>
    <property type="molecule type" value="Genomic_DNA"/>
</dbReference>
<dbReference type="PANTHER" id="PTHR19411">
    <property type="entry name" value="PROTEIN BUD31-RELATED"/>
    <property type="match status" value="1"/>
</dbReference>
<keyword evidence="3" id="KW-0539">Nucleus</keyword>
<dbReference type="PANTHER" id="PTHR19411:SF0">
    <property type="entry name" value="PROTEIN BUD31 HOMOLOG"/>
    <property type="match status" value="1"/>
</dbReference>